<dbReference type="PANTHER" id="PTHR15002:SF0">
    <property type="entry name" value="RIBOSOMAL BIOGENESIS PROTEIN LAS1L"/>
    <property type="match status" value="1"/>
</dbReference>
<dbReference type="AlphaFoldDB" id="A0A1K0GHQ6"/>
<dbReference type="GO" id="GO:0000460">
    <property type="term" value="P:maturation of 5.8S rRNA"/>
    <property type="evidence" value="ECO:0007669"/>
    <property type="project" value="TreeGrafter"/>
</dbReference>
<dbReference type="Proteomes" id="UP000179920">
    <property type="component" value="Chromosome I"/>
</dbReference>
<evidence type="ECO:0000313" key="2">
    <source>
        <dbReference type="EMBL" id="SAM63243.1"/>
    </source>
</evidence>
<name>A0A1K0GHQ6_9BASI</name>
<dbReference type="EMBL" id="LT558117">
    <property type="protein sequence ID" value="SAM63243.1"/>
    <property type="molecule type" value="Genomic_DNA"/>
</dbReference>
<feature type="region of interest" description="Disordered" evidence="1">
    <location>
        <begin position="631"/>
        <end position="651"/>
    </location>
</feature>
<dbReference type="InterPro" id="IPR007174">
    <property type="entry name" value="Las1"/>
</dbReference>
<organism evidence="2 3">
    <name type="scientific">Ustilago bromivora</name>
    <dbReference type="NCBI Taxonomy" id="307758"/>
    <lineage>
        <taxon>Eukaryota</taxon>
        <taxon>Fungi</taxon>
        <taxon>Dikarya</taxon>
        <taxon>Basidiomycota</taxon>
        <taxon>Ustilaginomycotina</taxon>
        <taxon>Ustilaginomycetes</taxon>
        <taxon>Ustilaginales</taxon>
        <taxon>Ustilaginaceae</taxon>
        <taxon>Ustilago</taxon>
    </lineage>
</organism>
<dbReference type="GO" id="GO:0000470">
    <property type="term" value="P:maturation of LSU-rRNA"/>
    <property type="evidence" value="ECO:0007669"/>
    <property type="project" value="TreeGrafter"/>
</dbReference>
<protein>
    <recommendedName>
        <fullName evidence="4">Las1-domain-containing protein</fullName>
    </recommendedName>
</protein>
<sequence>MKPPKRSPFLHSRQADLLEIYRHLYPDSTFLPADTCSVKDAHKALSVVQMWINRSACPFAVETTALLFQSVILDEHMQRIAASTHHGAASTSSLRYALEQMGGGAELGVRLNYSLALTRFVNSVVDSHQTGGFAHSIAAIAARIGLPLWFVEIRHAVTHEELPSISVCRQAAGAALAWLDRHFWVPQLFAGPNALQFALAQNQQQSHDGSGSAMDVDAPTAAAAEACASTLATSGSTSTNATSAIDAEQESRKKDRGKALQDFRLTLKSYRQLSKQVTRDRSLINTSKDQFRRLYKQFAVFVSRIRTLEPDFATQLIDNAGAYKKGKDEEVDVRNMVLDPDDVDECTKSALADLVNLLLMPGGLIPLSKSKRVKPSATGPSITLPTELANVWTPLLGYLRDTFGGIFGQLLTEELVEAVLFQPDPHLPDTQKSSLLDEPTSASVTAVDESEDPSWEGWKEAAFSDISYRKTAEAWIRYLATTIPAPSQIHNSASTATSSPTMLITDREVVEMCLPMQSPASTSLLEFLCERNEELKGRIGALVAVLKVSQFVAQEELELPELPDRKEGEGERQGEKSGFEQDLEKMQSRLKEMDAVGRGNTCPLHTWTEEGEEMRQDAPPAVDAGESTVEASKAAARVDRGGEKGLGMPKGWSMAPESWKATPFGCLNGRIPNLVLDI</sequence>
<dbReference type="GO" id="GO:0030687">
    <property type="term" value="C:preribosome, large subunit precursor"/>
    <property type="evidence" value="ECO:0007669"/>
    <property type="project" value="TreeGrafter"/>
</dbReference>
<feature type="compositionally biased region" description="Low complexity" evidence="1">
    <location>
        <begin position="234"/>
        <end position="244"/>
    </location>
</feature>
<dbReference type="GO" id="GO:0090730">
    <property type="term" value="C:Las1 complex"/>
    <property type="evidence" value="ECO:0007669"/>
    <property type="project" value="InterPro"/>
</dbReference>
<gene>
    <name evidence="2" type="ORF">UBRO_03736</name>
</gene>
<accession>A0A1K0GHQ6</accession>
<feature type="region of interest" description="Disordered" evidence="1">
    <location>
        <begin position="559"/>
        <end position="581"/>
    </location>
</feature>
<proteinExistence type="predicted"/>
<dbReference type="PANTHER" id="PTHR15002">
    <property type="entry name" value="RIBOSOMAL BIOGENESIS PROTEIN LAS1L"/>
    <property type="match status" value="1"/>
</dbReference>
<feature type="compositionally biased region" description="Basic and acidic residues" evidence="1">
    <location>
        <begin position="562"/>
        <end position="581"/>
    </location>
</feature>
<evidence type="ECO:0008006" key="4">
    <source>
        <dbReference type="Google" id="ProtNLM"/>
    </source>
</evidence>
<evidence type="ECO:0000256" key="1">
    <source>
        <dbReference type="SAM" id="MobiDB-lite"/>
    </source>
</evidence>
<evidence type="ECO:0000313" key="3">
    <source>
        <dbReference type="Proteomes" id="UP000179920"/>
    </source>
</evidence>
<dbReference type="OrthoDB" id="10263222at2759"/>
<reference evidence="3" key="1">
    <citation type="submission" date="2016-04" db="EMBL/GenBank/DDBJ databases">
        <authorList>
            <person name="Guldener U."/>
            <person name="Guldener U."/>
        </authorList>
    </citation>
    <scope>NUCLEOTIDE SEQUENCE [LARGE SCALE GENOMIC DNA]</scope>
    <source>
        <strain evidence="3">UB2112</strain>
    </source>
</reference>
<feature type="region of interest" description="Disordered" evidence="1">
    <location>
        <begin position="234"/>
        <end position="256"/>
    </location>
</feature>
<dbReference type="GO" id="GO:0004519">
    <property type="term" value="F:endonuclease activity"/>
    <property type="evidence" value="ECO:0007669"/>
    <property type="project" value="InterPro"/>
</dbReference>
<dbReference type="Pfam" id="PF04031">
    <property type="entry name" value="Las1"/>
    <property type="match status" value="1"/>
</dbReference>